<feature type="domain" description="C2H2-type" evidence="12">
    <location>
        <begin position="334"/>
        <end position="361"/>
    </location>
</feature>
<evidence type="ECO:0000256" key="11">
    <source>
        <dbReference type="SAM" id="MobiDB-lite"/>
    </source>
</evidence>
<feature type="domain" description="C2H2-type" evidence="12">
    <location>
        <begin position="390"/>
        <end position="417"/>
    </location>
</feature>
<evidence type="ECO:0000256" key="7">
    <source>
        <dbReference type="ARBA" id="ARBA00023015"/>
    </source>
</evidence>
<dbReference type="PANTHER" id="PTHR14196">
    <property type="entry name" value="ODD-SKIPPED - RELATED"/>
    <property type="match status" value="1"/>
</dbReference>
<dbReference type="InterPro" id="IPR036236">
    <property type="entry name" value="Znf_C2H2_sf"/>
</dbReference>
<feature type="compositionally biased region" description="Polar residues" evidence="11">
    <location>
        <begin position="435"/>
        <end position="453"/>
    </location>
</feature>
<keyword evidence="4" id="KW-0677">Repeat</keyword>
<dbReference type="PROSITE" id="PS50157">
    <property type="entry name" value="ZINC_FINGER_C2H2_2"/>
    <property type="match status" value="5"/>
</dbReference>
<dbReference type="FunFam" id="3.30.160.60:FF:000254">
    <property type="entry name" value="Odd-skipped related transciption factor 1"/>
    <property type="match status" value="1"/>
</dbReference>
<dbReference type="SUPFAM" id="SSF57667">
    <property type="entry name" value="beta-beta-alpha zinc fingers"/>
    <property type="match status" value="3"/>
</dbReference>
<evidence type="ECO:0000256" key="3">
    <source>
        <dbReference type="ARBA" id="ARBA00022723"/>
    </source>
</evidence>
<keyword evidence="14" id="KW-1185">Reference proteome</keyword>
<dbReference type="GO" id="GO:0008270">
    <property type="term" value="F:zinc ion binding"/>
    <property type="evidence" value="ECO:0007669"/>
    <property type="project" value="UniProtKB-KW"/>
</dbReference>
<dbReference type="PROSITE" id="PS00028">
    <property type="entry name" value="ZINC_FINGER_C2H2_1"/>
    <property type="match status" value="5"/>
</dbReference>
<dbReference type="Gene3D" id="3.30.160.60">
    <property type="entry name" value="Classic Zinc Finger"/>
    <property type="match status" value="5"/>
</dbReference>
<keyword evidence="3" id="KW-0479">Metal-binding</keyword>
<dbReference type="FunFam" id="3.30.160.60:FF:000318">
    <property type="entry name" value="Odd-skipped-related transciption factor 2"/>
    <property type="match status" value="1"/>
</dbReference>
<dbReference type="PANTHER" id="PTHR14196:SF0">
    <property type="entry name" value="PROTEIN BOWEL"/>
    <property type="match status" value="1"/>
</dbReference>
<dbReference type="GO" id="GO:0000977">
    <property type="term" value="F:RNA polymerase II transcription regulatory region sequence-specific DNA binding"/>
    <property type="evidence" value="ECO:0007669"/>
    <property type="project" value="TreeGrafter"/>
</dbReference>
<evidence type="ECO:0000256" key="8">
    <source>
        <dbReference type="ARBA" id="ARBA00023163"/>
    </source>
</evidence>
<evidence type="ECO:0000259" key="12">
    <source>
        <dbReference type="PROSITE" id="PS50157"/>
    </source>
</evidence>
<dbReference type="FunFam" id="3.30.160.60:FF:000671">
    <property type="entry name" value="Zinc finger protein 26"/>
    <property type="match status" value="1"/>
</dbReference>
<proteinExistence type="predicted"/>
<dbReference type="SMART" id="SM00355">
    <property type="entry name" value="ZnF_C2H2"/>
    <property type="match status" value="5"/>
</dbReference>
<feature type="domain" description="C2H2-type" evidence="12">
    <location>
        <begin position="362"/>
        <end position="389"/>
    </location>
</feature>
<evidence type="ECO:0000256" key="2">
    <source>
        <dbReference type="ARBA" id="ARBA00022473"/>
    </source>
</evidence>
<evidence type="ECO:0000256" key="6">
    <source>
        <dbReference type="ARBA" id="ARBA00022833"/>
    </source>
</evidence>
<evidence type="ECO:0000256" key="4">
    <source>
        <dbReference type="ARBA" id="ARBA00022737"/>
    </source>
</evidence>
<accession>A0A8S4PGB0</accession>
<keyword evidence="9" id="KW-0539">Nucleus</keyword>
<evidence type="ECO:0000256" key="5">
    <source>
        <dbReference type="ARBA" id="ARBA00022771"/>
    </source>
</evidence>
<dbReference type="InterPro" id="IPR013087">
    <property type="entry name" value="Znf_C2H2_type"/>
</dbReference>
<dbReference type="AlphaFoldDB" id="A0A8S4PGB0"/>
<dbReference type="EMBL" id="CAIIXF020000008">
    <property type="protein sequence ID" value="CAH1792104.1"/>
    <property type="molecule type" value="Genomic_DNA"/>
</dbReference>
<comment type="subcellular location">
    <subcellularLocation>
        <location evidence="1">Nucleus</location>
    </subcellularLocation>
</comment>
<feature type="compositionally biased region" description="Acidic residues" evidence="11">
    <location>
        <begin position="498"/>
        <end position="511"/>
    </location>
</feature>
<keyword evidence="8" id="KW-0804">Transcription</keyword>
<feature type="compositionally biased region" description="Polar residues" evidence="11">
    <location>
        <begin position="73"/>
        <end position="87"/>
    </location>
</feature>
<keyword evidence="5 10" id="KW-0863">Zinc-finger</keyword>
<organism evidence="13 14">
    <name type="scientific">Owenia fusiformis</name>
    <name type="common">Polychaete worm</name>
    <dbReference type="NCBI Taxonomy" id="6347"/>
    <lineage>
        <taxon>Eukaryota</taxon>
        <taxon>Metazoa</taxon>
        <taxon>Spiralia</taxon>
        <taxon>Lophotrochozoa</taxon>
        <taxon>Annelida</taxon>
        <taxon>Polychaeta</taxon>
        <taxon>Sedentaria</taxon>
        <taxon>Canalipalpata</taxon>
        <taxon>Sabellida</taxon>
        <taxon>Oweniida</taxon>
        <taxon>Oweniidae</taxon>
        <taxon>Owenia</taxon>
    </lineage>
</organism>
<name>A0A8S4PGB0_OWEFU</name>
<feature type="region of interest" description="Disordered" evidence="11">
    <location>
        <begin position="490"/>
        <end position="511"/>
    </location>
</feature>
<dbReference type="GO" id="GO:0005634">
    <property type="term" value="C:nucleus"/>
    <property type="evidence" value="ECO:0007669"/>
    <property type="project" value="UniProtKB-SubCell"/>
</dbReference>
<dbReference type="InterPro" id="IPR050717">
    <property type="entry name" value="C2H2-ZF_Transcription_Reg"/>
</dbReference>
<keyword evidence="2" id="KW-0217">Developmental protein</keyword>
<feature type="region of interest" description="Disordered" evidence="11">
    <location>
        <begin position="1"/>
        <end position="88"/>
    </location>
</feature>
<evidence type="ECO:0000256" key="1">
    <source>
        <dbReference type="ARBA" id="ARBA00004123"/>
    </source>
</evidence>
<dbReference type="FunFam" id="3.30.160.60:FF:000311">
    <property type="entry name" value="protein odd-skipped-related 2 isoform X1"/>
    <property type="match status" value="1"/>
</dbReference>
<dbReference type="OrthoDB" id="9451254at2759"/>
<dbReference type="Proteomes" id="UP000749559">
    <property type="component" value="Unassembled WGS sequence"/>
</dbReference>
<dbReference type="GO" id="GO:0000981">
    <property type="term" value="F:DNA-binding transcription factor activity, RNA polymerase II-specific"/>
    <property type="evidence" value="ECO:0007669"/>
    <property type="project" value="TreeGrafter"/>
</dbReference>
<feature type="domain" description="C2H2-type" evidence="12">
    <location>
        <begin position="306"/>
        <end position="333"/>
    </location>
</feature>
<evidence type="ECO:0000256" key="9">
    <source>
        <dbReference type="ARBA" id="ARBA00023242"/>
    </source>
</evidence>
<sequence length="511" mass="57947">MKMDMTQLDGDLKTLLTPPHSPPENDTPAQGHVYQKHCMESRSFYPSSPRAHDYSMRNSPPQTPESTHHETPDNSSPESELGQSKSKVQIKAPKPIYWNPYTSYCPNSGLGTRLSGGVIPSGYPSQFTGVPLISLGVGAQLTQPLTISTELAHNSNAAQPFVSKNAMDAFSPAQTLLRLSSQQISQEHAPAQKDNAKKAKFDFHHLAEAVTQNEAPSQQGAPSDGSDVAKVTSTLTRTWEMFGYDPLYSANFYQSYLTAEKLAEKKKPRGPKRTKREYICKYCQRQFTKSYNLLIHERTHTDERPFPCDICGKAFRRQDHLRDHRYIHSKEKPFKCLECGKGFCQSRTLSVHKTLHMQESPHKCTVCSRTFNQRSNLKTHLLTHTNVKPFSCNECPKVFRRNCDLRRHVLTHVEERERLGASQNVGESMVINSTVQPQDGQRDNNMNNEPLHSSQEDQRSAISMRQTDNNDQIYMDTNKQDNVMKIEHCESDGTNSAFDDEDEEEELIVDL</sequence>
<protein>
    <recommendedName>
        <fullName evidence="12">C2H2-type domain-containing protein</fullName>
    </recommendedName>
</protein>
<evidence type="ECO:0000313" key="13">
    <source>
        <dbReference type="EMBL" id="CAH1792104.1"/>
    </source>
</evidence>
<feature type="region of interest" description="Disordered" evidence="11">
    <location>
        <begin position="435"/>
        <end position="461"/>
    </location>
</feature>
<dbReference type="Pfam" id="PF00096">
    <property type="entry name" value="zf-C2H2"/>
    <property type="match status" value="5"/>
</dbReference>
<evidence type="ECO:0000256" key="10">
    <source>
        <dbReference type="PROSITE-ProRule" id="PRU00042"/>
    </source>
</evidence>
<comment type="caution">
    <text evidence="13">The sequence shown here is derived from an EMBL/GenBank/DDBJ whole genome shotgun (WGS) entry which is preliminary data.</text>
</comment>
<feature type="domain" description="C2H2-type" evidence="12">
    <location>
        <begin position="278"/>
        <end position="305"/>
    </location>
</feature>
<dbReference type="FunFam" id="3.30.160.60:FF:000958">
    <property type="entry name" value="Odd skipped"/>
    <property type="match status" value="1"/>
</dbReference>
<evidence type="ECO:0000313" key="14">
    <source>
        <dbReference type="Proteomes" id="UP000749559"/>
    </source>
</evidence>
<gene>
    <name evidence="13" type="ORF">OFUS_LOCUS17123</name>
</gene>
<reference evidence="13" key="1">
    <citation type="submission" date="2022-03" db="EMBL/GenBank/DDBJ databases">
        <authorList>
            <person name="Martin C."/>
        </authorList>
    </citation>
    <scope>NUCLEOTIDE SEQUENCE</scope>
</reference>
<keyword evidence="6" id="KW-0862">Zinc</keyword>
<keyword evidence="7" id="KW-0805">Transcription regulation</keyword>